<accession>A0A6C0KXA5</accession>
<evidence type="ECO:0000313" key="1">
    <source>
        <dbReference type="EMBL" id="QHU21310.1"/>
    </source>
</evidence>
<name>A0A6C0KXA5_9ZZZZ</name>
<dbReference type="AlphaFoldDB" id="A0A6C0KXA5"/>
<reference evidence="1" key="1">
    <citation type="journal article" date="2020" name="Nature">
        <title>Giant virus diversity and host interactions through global metagenomics.</title>
        <authorList>
            <person name="Schulz F."/>
            <person name="Roux S."/>
            <person name="Paez-Espino D."/>
            <person name="Jungbluth S."/>
            <person name="Walsh D.A."/>
            <person name="Denef V.J."/>
            <person name="McMahon K.D."/>
            <person name="Konstantinidis K.T."/>
            <person name="Eloe-Fadrosh E.A."/>
            <person name="Kyrpides N.C."/>
            <person name="Woyke T."/>
        </authorList>
    </citation>
    <scope>NUCLEOTIDE SEQUENCE</scope>
    <source>
        <strain evidence="1">GVMAG-S-3300013094-109</strain>
    </source>
</reference>
<dbReference type="EMBL" id="MN740989">
    <property type="protein sequence ID" value="QHU21310.1"/>
    <property type="molecule type" value="Genomic_DNA"/>
</dbReference>
<sequence length="333" mass="36639">MADTIIDGTEFNAMNTRYSQPKVNSQGGKSVNILNSITKSGIRISTPLMLTWGASDFVDEKSGKGNGKFEMSLQFPSEEYENADTSAFLKNMIELENKIKADALTNSKDWFGKVHKNSEVVEALWTPMLKYSKNKLTGEPDLTKAPVLRIKLPTWEGVWKSEIYDEDGNALFPDPKRQNVTPLDFLHKGIQLSALIQCGGIWFANGKFGVTWKLVQAVVQKPRETLSGKCFIKLKAADKAKLQAAPAPPAETLVDEYDATEVQDSDDEDEQPSSVKVPVSVAVEESVSVAESEPVKEESSVQEVIAESETEAAPVEEPKKVVKKVVKKKVTSA</sequence>
<proteinExistence type="predicted"/>
<organism evidence="1">
    <name type="scientific">viral metagenome</name>
    <dbReference type="NCBI Taxonomy" id="1070528"/>
    <lineage>
        <taxon>unclassified sequences</taxon>
        <taxon>metagenomes</taxon>
        <taxon>organismal metagenomes</taxon>
    </lineage>
</organism>
<protein>
    <submittedName>
        <fullName evidence="1">Uncharacterized protein</fullName>
    </submittedName>
</protein>